<proteinExistence type="predicted"/>
<accession>A0AAE0FFM3</accession>
<feature type="compositionally biased region" description="Basic and acidic residues" evidence="1">
    <location>
        <begin position="136"/>
        <end position="152"/>
    </location>
</feature>
<evidence type="ECO:0000313" key="3">
    <source>
        <dbReference type="Proteomes" id="UP001190700"/>
    </source>
</evidence>
<keyword evidence="3" id="KW-1185">Reference proteome</keyword>
<reference evidence="2 3" key="1">
    <citation type="journal article" date="2015" name="Genome Biol. Evol.">
        <title>Comparative Genomics of a Bacterivorous Green Alga Reveals Evolutionary Causalities and Consequences of Phago-Mixotrophic Mode of Nutrition.</title>
        <authorList>
            <person name="Burns J.A."/>
            <person name="Paasch A."/>
            <person name="Narechania A."/>
            <person name="Kim E."/>
        </authorList>
    </citation>
    <scope>NUCLEOTIDE SEQUENCE [LARGE SCALE GENOMIC DNA]</scope>
    <source>
        <strain evidence="2 3">PLY_AMNH</strain>
    </source>
</reference>
<dbReference type="Proteomes" id="UP001190700">
    <property type="component" value="Unassembled WGS sequence"/>
</dbReference>
<comment type="caution">
    <text evidence="2">The sequence shown here is derived from an EMBL/GenBank/DDBJ whole genome shotgun (WGS) entry which is preliminary data.</text>
</comment>
<dbReference type="EMBL" id="LGRX02019502">
    <property type="protein sequence ID" value="KAK3258478.1"/>
    <property type="molecule type" value="Genomic_DNA"/>
</dbReference>
<gene>
    <name evidence="2" type="ORF">CYMTET_32479</name>
</gene>
<organism evidence="2 3">
    <name type="scientific">Cymbomonas tetramitiformis</name>
    <dbReference type="NCBI Taxonomy" id="36881"/>
    <lineage>
        <taxon>Eukaryota</taxon>
        <taxon>Viridiplantae</taxon>
        <taxon>Chlorophyta</taxon>
        <taxon>Pyramimonadophyceae</taxon>
        <taxon>Pyramimonadales</taxon>
        <taxon>Pyramimonadaceae</taxon>
        <taxon>Cymbomonas</taxon>
    </lineage>
</organism>
<feature type="region of interest" description="Disordered" evidence="1">
    <location>
        <begin position="125"/>
        <end position="152"/>
    </location>
</feature>
<name>A0AAE0FFM3_9CHLO</name>
<evidence type="ECO:0000313" key="2">
    <source>
        <dbReference type="EMBL" id="KAK3258478.1"/>
    </source>
</evidence>
<dbReference type="AlphaFoldDB" id="A0AAE0FFM3"/>
<sequence length="465" mass="51728">MVTDSGNGDAGLVLSTMGAKNLSEWIEQIFPESCKFGDSTAASDFMMQRLEQARHESRQLMHPNGVRVAVAMELLHAVVPHVSHGGLRNVLRHLIAELLPAVYRLKSKPQVPGSREEVSPRPTVQIGSIFPAAGRMDGDLGGRKGSPVERSARALSVPSDLLGIRRSSSVAFPPAECDLMSAACPCGASGLSSHSPEWSWIRGCASTDDQKDTEPEPWWTQVQNPYFELDRNLQAERDEAVRRAEHAEARSSEDGKMSKMALIGGLKEKMTSSWMYKGVCFFGWLKKHRDKKQKQALDWAIRNKHKTRVSQYFYLWNQLTHAEFGRAVPIAVRRLCNEQPEIVQAISNETFVAALKQPQFREMITSPALLSALKQPQFLANFVSPIFVENLEKPDFVSGISKNEFLSALKEASFIRLISSKNFLAGLRKKSFFDFLVSLDFQRAASGARGAAQGEDDEPVREPDV</sequence>
<evidence type="ECO:0000256" key="1">
    <source>
        <dbReference type="SAM" id="MobiDB-lite"/>
    </source>
</evidence>
<protein>
    <submittedName>
        <fullName evidence="2">Uncharacterized protein</fullName>
    </submittedName>
</protein>